<comment type="similarity">
    <text evidence="2">Belongs to the methyltransferase superfamily. HEN1 family.</text>
</comment>
<sequence length="478" mass="52607">MSWLNGPPRRNVRSVLLTLTATATVDLPDATDLGYLLHKHPDRVQVFELTVGTATVLYPESTPARCTVALILDVDPIELARSKFRRGSDGFALGQYVNDRPYAGSSMLAVALSRVFKSALAGVCKTHPDLAETVMPLHVTIPAMPARGGADLPGRLFEPLGWDVTAEPLPLDETISQWGDADYVRLELSGTATLSAALRHLYVLLPVLDDVKHYWVGEEEADKLVRMAGEWLVDHPETGLIASRYLAHRRELVASVVDRLAEEAAVPGDEVPASNASLAQLRQDAVLTTLEDLGVARVVDLGCGEGRLLREMLARPAFTRIVGVDVSDSALRRAERRLGIDELPDRQRDRIALLQSSATYRDARLRGFDAVVLMEVVEHVDEPRLPALVRSVFGDMRPRVVLVTTPNAEYNVLYPNLAPGAFRHPDHRFEYTRTQFESWASEIAATHGYDPTFTGIGENDETHGAPTQMAVFTRKEGS</sequence>
<dbReference type="InterPro" id="IPR024740">
    <property type="entry name" value="Hen1_N"/>
</dbReference>
<keyword evidence="8" id="KW-0460">Magnesium</keyword>
<evidence type="ECO:0000256" key="2">
    <source>
        <dbReference type="ARBA" id="ARBA00009026"/>
    </source>
</evidence>
<evidence type="ECO:0000256" key="12">
    <source>
        <dbReference type="ARBA" id="ARBA00048418"/>
    </source>
</evidence>
<protein>
    <recommendedName>
        <fullName evidence="3">Small RNA 2'-O-methyltransferase</fullName>
        <ecNumber evidence="11">2.1.1.386</ecNumber>
    </recommendedName>
</protein>
<dbReference type="NCBIfam" id="TIGR04074">
    <property type="entry name" value="bacter_Hen1"/>
    <property type="match status" value="1"/>
</dbReference>
<dbReference type="Proteomes" id="UP000199417">
    <property type="component" value="Unassembled WGS sequence"/>
</dbReference>
<dbReference type="InterPro" id="IPR024026">
    <property type="entry name" value="3'-RNA_MeTfrase_Hen1_bac"/>
</dbReference>
<evidence type="ECO:0000256" key="7">
    <source>
        <dbReference type="ARBA" id="ARBA00022723"/>
    </source>
</evidence>
<evidence type="ECO:0000256" key="6">
    <source>
        <dbReference type="ARBA" id="ARBA00022691"/>
    </source>
</evidence>
<keyword evidence="10" id="KW-0943">RNA-mediated gene silencing</keyword>
<evidence type="ECO:0000256" key="10">
    <source>
        <dbReference type="ARBA" id="ARBA00023158"/>
    </source>
</evidence>
<dbReference type="AlphaFoldDB" id="A0A1G6RFQ7"/>
<keyword evidence="16" id="KW-1185">Reference proteome</keyword>
<dbReference type="SUPFAM" id="SSF53335">
    <property type="entry name" value="S-adenosyl-L-methionine-dependent methyltransferases"/>
    <property type="match status" value="1"/>
</dbReference>
<evidence type="ECO:0000256" key="9">
    <source>
        <dbReference type="ARBA" id="ARBA00022884"/>
    </source>
</evidence>
<dbReference type="GO" id="GO:0046872">
    <property type="term" value="F:metal ion binding"/>
    <property type="evidence" value="ECO:0007669"/>
    <property type="project" value="UniProtKB-KW"/>
</dbReference>
<evidence type="ECO:0000256" key="5">
    <source>
        <dbReference type="ARBA" id="ARBA00022679"/>
    </source>
</evidence>
<keyword evidence="9" id="KW-0694">RNA-binding</keyword>
<keyword evidence="5 15" id="KW-0808">Transferase</keyword>
<dbReference type="EC" id="2.1.1.386" evidence="11"/>
<comment type="catalytic activity">
    <reaction evidence="12">
        <text>small RNA 3'-end nucleotide + S-adenosyl-L-methionine = small RNA 3'-end 2'-O-methylnucleotide + S-adenosyl-L-homocysteine + H(+)</text>
        <dbReference type="Rhea" id="RHEA:37887"/>
        <dbReference type="Rhea" id="RHEA-COMP:10415"/>
        <dbReference type="Rhea" id="RHEA-COMP:10416"/>
        <dbReference type="ChEBI" id="CHEBI:15378"/>
        <dbReference type="ChEBI" id="CHEBI:57856"/>
        <dbReference type="ChEBI" id="CHEBI:59789"/>
        <dbReference type="ChEBI" id="CHEBI:74896"/>
        <dbReference type="ChEBI" id="CHEBI:74898"/>
        <dbReference type="EC" id="2.1.1.386"/>
    </reaction>
</comment>
<dbReference type="Pfam" id="PF08242">
    <property type="entry name" value="Methyltransf_12"/>
    <property type="match status" value="1"/>
</dbReference>
<evidence type="ECO:0000256" key="4">
    <source>
        <dbReference type="ARBA" id="ARBA00022603"/>
    </source>
</evidence>
<dbReference type="PANTHER" id="PTHR21404:SF3">
    <property type="entry name" value="SMALL RNA 2'-O-METHYLTRANSFERASE"/>
    <property type="match status" value="1"/>
</dbReference>
<dbReference type="GO" id="GO:0031047">
    <property type="term" value="P:regulatory ncRNA-mediated gene silencing"/>
    <property type="evidence" value="ECO:0007669"/>
    <property type="project" value="UniProtKB-KW"/>
</dbReference>
<dbReference type="Gene3D" id="3.30.1610.20">
    <property type="entry name" value="Hen1, N-terminal domain"/>
    <property type="match status" value="1"/>
</dbReference>
<evidence type="ECO:0000256" key="11">
    <source>
        <dbReference type="ARBA" id="ARBA00035025"/>
    </source>
</evidence>
<dbReference type="InterPro" id="IPR029063">
    <property type="entry name" value="SAM-dependent_MTases_sf"/>
</dbReference>
<evidence type="ECO:0000259" key="13">
    <source>
        <dbReference type="Pfam" id="PF08242"/>
    </source>
</evidence>
<dbReference type="EMBL" id="FNAB01000002">
    <property type="protein sequence ID" value="SDD03489.1"/>
    <property type="molecule type" value="Genomic_DNA"/>
</dbReference>
<feature type="domain" description="Hen1 N-terminal" evidence="14">
    <location>
        <begin position="16"/>
        <end position="261"/>
    </location>
</feature>
<dbReference type="CDD" id="cd02440">
    <property type="entry name" value="AdoMet_MTases"/>
    <property type="match status" value="1"/>
</dbReference>
<dbReference type="PANTHER" id="PTHR21404">
    <property type="entry name" value="HEN1"/>
    <property type="match status" value="1"/>
</dbReference>
<dbReference type="GO" id="GO:0090486">
    <property type="term" value="F:small RNA 2'-O-methyltransferase activity"/>
    <property type="evidence" value="ECO:0007669"/>
    <property type="project" value="UniProtKB-EC"/>
</dbReference>
<keyword evidence="6" id="KW-0949">S-adenosyl-L-methionine</keyword>
<feature type="domain" description="Methyltransferase type 12" evidence="13">
    <location>
        <begin position="299"/>
        <end position="392"/>
    </location>
</feature>
<comment type="cofactor">
    <cofactor evidence="1">
        <name>Mg(2+)</name>
        <dbReference type="ChEBI" id="CHEBI:18420"/>
    </cofactor>
</comment>
<evidence type="ECO:0000313" key="15">
    <source>
        <dbReference type="EMBL" id="SDD03489.1"/>
    </source>
</evidence>
<evidence type="ECO:0000259" key="14">
    <source>
        <dbReference type="Pfam" id="PF12623"/>
    </source>
</evidence>
<keyword evidence="4 15" id="KW-0489">Methyltransferase</keyword>
<reference evidence="15 16" key="1">
    <citation type="submission" date="2016-10" db="EMBL/GenBank/DDBJ databases">
        <authorList>
            <person name="de Groot N.N."/>
        </authorList>
    </citation>
    <scope>NUCLEOTIDE SEQUENCE [LARGE SCALE GENOMIC DNA]</scope>
    <source>
        <strain evidence="15 16">JCM 11308</strain>
    </source>
</reference>
<dbReference type="GO" id="GO:0003723">
    <property type="term" value="F:RNA binding"/>
    <property type="evidence" value="ECO:0007669"/>
    <property type="project" value="UniProtKB-KW"/>
</dbReference>
<dbReference type="InterPro" id="IPR013217">
    <property type="entry name" value="Methyltransf_12"/>
</dbReference>
<dbReference type="Pfam" id="PF12623">
    <property type="entry name" value="Hen1_L"/>
    <property type="match status" value="1"/>
</dbReference>
<gene>
    <name evidence="15" type="ORF">SAMN05444580_102456</name>
</gene>
<evidence type="ECO:0000313" key="16">
    <source>
        <dbReference type="Proteomes" id="UP000199417"/>
    </source>
</evidence>
<dbReference type="Gene3D" id="3.40.50.150">
    <property type="entry name" value="Vaccinia Virus protein VP39"/>
    <property type="match status" value="1"/>
</dbReference>
<evidence type="ECO:0000256" key="3">
    <source>
        <dbReference type="ARBA" id="ARBA00021330"/>
    </source>
</evidence>
<evidence type="ECO:0000256" key="1">
    <source>
        <dbReference type="ARBA" id="ARBA00001946"/>
    </source>
</evidence>
<name>A0A1G6RFQ7_9NOCA</name>
<organism evidence="15 16">
    <name type="scientific">Rhodococcus tukisamuensis</name>
    <dbReference type="NCBI Taxonomy" id="168276"/>
    <lineage>
        <taxon>Bacteria</taxon>
        <taxon>Bacillati</taxon>
        <taxon>Actinomycetota</taxon>
        <taxon>Actinomycetes</taxon>
        <taxon>Mycobacteriales</taxon>
        <taxon>Nocardiaceae</taxon>
        <taxon>Rhodococcus</taxon>
    </lineage>
</organism>
<evidence type="ECO:0000256" key="8">
    <source>
        <dbReference type="ARBA" id="ARBA00022842"/>
    </source>
</evidence>
<dbReference type="GO" id="GO:0001510">
    <property type="term" value="P:RNA methylation"/>
    <property type="evidence" value="ECO:0007669"/>
    <property type="project" value="InterPro"/>
</dbReference>
<keyword evidence="7" id="KW-0479">Metal-binding</keyword>
<proteinExistence type="inferred from homology"/>
<dbReference type="STRING" id="168276.SAMN05444580_102456"/>
<dbReference type="InterPro" id="IPR038546">
    <property type="entry name" value="Hen1_N_sf"/>
</dbReference>
<dbReference type="InterPro" id="IPR026610">
    <property type="entry name" value="Hen1"/>
</dbReference>
<accession>A0A1G6RFQ7</accession>